<sequence length="185" mass="19673">MMIVIIGIASNLDNAGIGIAYGVQNICISPLSNIIIALFNGGATLISGLFGLWLSQWFSPLMGSLIGTVILVAIGVTMLYQARKTNRIINNEMIKLKSKRRKIGLVETFALALALSVTNIVAGLDAGLIHLPIWITSLVAGFFSYINIAVSSSLSAKFATHRLGEHTAVIAGVMLILIGLLQLIL</sequence>
<reference evidence="7 8" key="1">
    <citation type="submission" date="2020-02" db="EMBL/GenBank/DDBJ databases">
        <title>Bacillus aquiflavi sp. nov., isolated from yellow water of strong flavor Chinese baijiu in Yibin region of China.</title>
        <authorList>
            <person name="Xie J."/>
        </authorList>
    </citation>
    <scope>NUCLEOTIDE SEQUENCE [LARGE SCALE GENOMIC DNA]</scope>
    <source>
        <strain evidence="7 8">3H-10</strain>
    </source>
</reference>
<dbReference type="PANTHER" id="PTHR35529">
    <property type="entry name" value="MANGANESE EFFLUX PUMP MNTP-RELATED"/>
    <property type="match status" value="1"/>
</dbReference>
<reference evidence="6 9" key="2">
    <citation type="submission" date="2020-07" db="EMBL/GenBank/DDBJ databases">
        <authorList>
            <person name="Feng H."/>
        </authorList>
    </citation>
    <scope>NUCLEOTIDE SEQUENCE [LARGE SCALE GENOMIC DNA]</scope>
    <source>
        <strain evidence="9">s-12</strain>
        <strain evidence="6">S-12</strain>
    </source>
</reference>
<dbReference type="Proteomes" id="UP000472971">
    <property type="component" value="Unassembled WGS sequence"/>
</dbReference>
<evidence type="ECO:0000313" key="9">
    <source>
        <dbReference type="Proteomes" id="UP000570010"/>
    </source>
</evidence>
<keyword evidence="3 5" id="KW-1133">Transmembrane helix</keyword>
<feature type="transmembrane region" description="Helical" evidence="5">
    <location>
        <begin position="61"/>
        <end position="82"/>
    </location>
</feature>
<proteinExistence type="predicted"/>
<dbReference type="RefSeq" id="WP_163242496.1">
    <property type="nucleotide sequence ID" value="NZ_CP082780.1"/>
</dbReference>
<feature type="transmembrane region" description="Helical" evidence="5">
    <location>
        <begin position="128"/>
        <end position="146"/>
    </location>
</feature>
<evidence type="ECO:0000313" key="8">
    <source>
        <dbReference type="Proteomes" id="UP000472971"/>
    </source>
</evidence>
<feature type="transmembrane region" description="Helical" evidence="5">
    <location>
        <begin position="34"/>
        <end position="55"/>
    </location>
</feature>
<evidence type="ECO:0000256" key="2">
    <source>
        <dbReference type="ARBA" id="ARBA00022692"/>
    </source>
</evidence>
<comment type="caution">
    <text evidence="7">The sequence shown here is derived from an EMBL/GenBank/DDBJ whole genome shotgun (WGS) entry which is preliminary data.</text>
</comment>
<evidence type="ECO:0000256" key="1">
    <source>
        <dbReference type="ARBA" id="ARBA00022475"/>
    </source>
</evidence>
<protein>
    <submittedName>
        <fullName evidence="6">Manganese efflux pump</fullName>
    </submittedName>
    <submittedName>
        <fullName evidence="7">Sporulation membrane protein YtaF</fullName>
    </submittedName>
</protein>
<feature type="transmembrane region" description="Helical" evidence="5">
    <location>
        <begin position="167"/>
        <end position="184"/>
    </location>
</feature>
<evidence type="ECO:0000256" key="4">
    <source>
        <dbReference type="ARBA" id="ARBA00023136"/>
    </source>
</evidence>
<dbReference type="InterPro" id="IPR003810">
    <property type="entry name" value="Mntp/YtaF"/>
</dbReference>
<evidence type="ECO:0000256" key="5">
    <source>
        <dbReference type="SAM" id="Phobius"/>
    </source>
</evidence>
<dbReference type="EMBL" id="JAAIWN010000027">
    <property type="protein sequence ID" value="NEY82106.1"/>
    <property type="molecule type" value="Genomic_DNA"/>
</dbReference>
<feature type="transmembrane region" description="Helical" evidence="5">
    <location>
        <begin position="103"/>
        <end position="122"/>
    </location>
</feature>
<keyword evidence="8" id="KW-1185">Reference proteome</keyword>
<dbReference type="EMBL" id="JACEIO010000029">
    <property type="protein sequence ID" value="MBA4537850.1"/>
    <property type="molecule type" value="Genomic_DNA"/>
</dbReference>
<dbReference type="AlphaFoldDB" id="A0A6B3W2I3"/>
<name>A0A6B3W2I3_9BACI</name>
<keyword evidence="1" id="KW-1003">Cell membrane</keyword>
<keyword evidence="4 5" id="KW-0472">Membrane</keyword>
<dbReference type="PANTHER" id="PTHR35529:SF2">
    <property type="entry name" value="SPORULATION PROTEIN YTAF-RELATED"/>
    <property type="match status" value="1"/>
</dbReference>
<dbReference type="Proteomes" id="UP000570010">
    <property type="component" value="Unassembled WGS sequence"/>
</dbReference>
<organism evidence="7 8">
    <name type="scientific">Bacillus aquiflavi</name>
    <dbReference type="NCBI Taxonomy" id="2672567"/>
    <lineage>
        <taxon>Bacteria</taxon>
        <taxon>Bacillati</taxon>
        <taxon>Bacillota</taxon>
        <taxon>Bacilli</taxon>
        <taxon>Bacillales</taxon>
        <taxon>Bacillaceae</taxon>
        <taxon>Bacillus</taxon>
    </lineage>
</organism>
<evidence type="ECO:0000313" key="6">
    <source>
        <dbReference type="EMBL" id="MBA4537850.1"/>
    </source>
</evidence>
<evidence type="ECO:0000256" key="3">
    <source>
        <dbReference type="ARBA" id="ARBA00022989"/>
    </source>
</evidence>
<dbReference type="Pfam" id="PF02659">
    <property type="entry name" value="Mntp"/>
    <property type="match status" value="1"/>
</dbReference>
<evidence type="ECO:0000313" key="7">
    <source>
        <dbReference type="EMBL" id="NEY82106.1"/>
    </source>
</evidence>
<gene>
    <name evidence="7" type="ORF">G4D64_11495</name>
    <name evidence="6" type="ORF">H1Z61_12105</name>
</gene>
<keyword evidence="2 5" id="KW-0812">Transmembrane</keyword>
<accession>A0A6B3W2I3</accession>